<dbReference type="Pfam" id="PF13488">
    <property type="entry name" value="Gly-zipper_Omp"/>
    <property type="match status" value="1"/>
</dbReference>
<name>A0A098G7P5_9GAMM</name>
<dbReference type="PANTHER" id="PTHR30329:SF21">
    <property type="entry name" value="LIPOPROTEIN YIAD-RELATED"/>
    <property type="match status" value="1"/>
</dbReference>
<dbReference type="KEGG" id="lfa:LFA_3136"/>
<evidence type="ECO:0000313" key="4">
    <source>
        <dbReference type="Proteomes" id="UP000032430"/>
    </source>
</evidence>
<proteinExistence type="predicted"/>
<protein>
    <submittedName>
        <fullName evidence="3">Outer membrane protein</fullName>
    </submittedName>
</protein>
<evidence type="ECO:0000259" key="2">
    <source>
        <dbReference type="PROSITE" id="PS51123"/>
    </source>
</evidence>
<keyword evidence="1" id="KW-0472">Membrane</keyword>
<reference evidence="4" key="1">
    <citation type="submission" date="2014-09" db="EMBL/GenBank/DDBJ databases">
        <authorList>
            <person name="Gomez-Valero L."/>
        </authorList>
    </citation>
    <scope>NUCLEOTIDE SEQUENCE [LARGE SCALE GENOMIC DNA]</scope>
    <source>
        <strain evidence="4">ATCC700992</strain>
    </source>
</reference>
<sequence>MSLNFVKTRILGYGLMICLLSSCFHPPYNNFRTDHRTARKAVGGAAFGAATGALAGGTITGALIGGVIGGGVGATVGLYKDSKPSIIKELRKQDIDFVEYGDTMTLYVPTDKYYMFASPRFNELCYPGLINIIRLLKLYPNSPIYVAGFTDNVGSRYHKRLLSQAQAETMLSYLWANNIQAYRLKAEGYGDKHAVSENTLIHGSAQNRRIEIQWFTGLVAQAQPQAMYIK</sequence>
<feature type="domain" description="OmpA-like" evidence="2">
    <location>
        <begin position="101"/>
        <end position="218"/>
    </location>
</feature>
<dbReference type="RefSeq" id="WP_045097639.1">
    <property type="nucleotide sequence ID" value="NZ_LN614827.1"/>
</dbReference>
<dbReference type="PROSITE" id="PS51257">
    <property type="entry name" value="PROKAR_LIPOPROTEIN"/>
    <property type="match status" value="1"/>
</dbReference>
<keyword evidence="4" id="KW-1185">Reference proteome</keyword>
<dbReference type="NCBIfam" id="NF038224">
    <property type="entry name" value="OmpA_like_CmpA"/>
    <property type="match status" value="1"/>
</dbReference>
<dbReference type="EMBL" id="LN614827">
    <property type="protein sequence ID" value="CEG58477.1"/>
    <property type="molecule type" value="Genomic_DNA"/>
</dbReference>
<dbReference type="Proteomes" id="UP000032430">
    <property type="component" value="Chromosome I"/>
</dbReference>
<dbReference type="STRING" id="1212491.LFA_3136"/>
<dbReference type="Pfam" id="PF00691">
    <property type="entry name" value="OmpA"/>
    <property type="match status" value="1"/>
</dbReference>
<dbReference type="PROSITE" id="PS51123">
    <property type="entry name" value="OMPA_2"/>
    <property type="match status" value="1"/>
</dbReference>
<gene>
    <name evidence="3" type="ORF">LFA_3136</name>
</gene>
<evidence type="ECO:0000313" key="3">
    <source>
        <dbReference type="EMBL" id="CEG58477.1"/>
    </source>
</evidence>
<dbReference type="Gene3D" id="3.30.1330.60">
    <property type="entry name" value="OmpA-like domain"/>
    <property type="match status" value="1"/>
</dbReference>
<dbReference type="PANTHER" id="PTHR30329">
    <property type="entry name" value="STATOR ELEMENT OF FLAGELLAR MOTOR COMPLEX"/>
    <property type="match status" value="1"/>
</dbReference>
<dbReference type="InterPro" id="IPR006665">
    <property type="entry name" value="OmpA-like"/>
</dbReference>
<dbReference type="InterPro" id="IPR039567">
    <property type="entry name" value="Gly-zipper"/>
</dbReference>
<organism evidence="3 4">
    <name type="scientific">Legionella fallonii LLAP-10</name>
    <dbReference type="NCBI Taxonomy" id="1212491"/>
    <lineage>
        <taxon>Bacteria</taxon>
        <taxon>Pseudomonadati</taxon>
        <taxon>Pseudomonadota</taxon>
        <taxon>Gammaproteobacteria</taxon>
        <taxon>Legionellales</taxon>
        <taxon>Legionellaceae</taxon>
        <taxon>Legionella</taxon>
    </lineage>
</organism>
<evidence type="ECO:0000256" key="1">
    <source>
        <dbReference type="PROSITE-ProRule" id="PRU00473"/>
    </source>
</evidence>
<dbReference type="HOGENOM" id="CLU_016890_6_2_6"/>
<dbReference type="InterPro" id="IPR036737">
    <property type="entry name" value="OmpA-like_sf"/>
</dbReference>
<accession>A0A098G7P5</accession>
<dbReference type="OrthoDB" id="5652883at2"/>
<dbReference type="InterPro" id="IPR050330">
    <property type="entry name" value="Bact_OuterMem_StrucFunc"/>
</dbReference>
<dbReference type="AlphaFoldDB" id="A0A098G7P5"/>
<dbReference type="CDD" id="cd07185">
    <property type="entry name" value="OmpA_C-like"/>
    <property type="match status" value="1"/>
</dbReference>
<dbReference type="GO" id="GO:0016020">
    <property type="term" value="C:membrane"/>
    <property type="evidence" value="ECO:0007669"/>
    <property type="project" value="UniProtKB-UniRule"/>
</dbReference>
<dbReference type="SUPFAM" id="SSF103088">
    <property type="entry name" value="OmpA-like"/>
    <property type="match status" value="1"/>
</dbReference>